<evidence type="ECO:0000313" key="4">
    <source>
        <dbReference type="Proteomes" id="UP001497382"/>
    </source>
</evidence>
<keyword evidence="1" id="KW-0521">NADP</keyword>
<dbReference type="Pfam" id="PF00106">
    <property type="entry name" value="adh_short"/>
    <property type="match status" value="1"/>
</dbReference>
<proteinExistence type="predicted"/>
<dbReference type="PANTHER" id="PTHR43544:SF7">
    <property type="entry name" value="NADB-LER2"/>
    <property type="match status" value="1"/>
</dbReference>
<reference evidence="3 4" key="1">
    <citation type="submission" date="2024-04" db="EMBL/GenBank/DDBJ databases">
        <authorList>
            <person name="Rising A."/>
            <person name="Reimegard J."/>
            <person name="Sonavane S."/>
            <person name="Akerstrom W."/>
            <person name="Nylinder S."/>
            <person name="Hedman E."/>
            <person name="Kallberg Y."/>
        </authorList>
    </citation>
    <scope>NUCLEOTIDE SEQUENCE [LARGE SCALE GENOMIC DNA]</scope>
</reference>
<dbReference type="AlphaFoldDB" id="A0AAV2BKA4"/>
<dbReference type="CDD" id="cd05325">
    <property type="entry name" value="carb_red_sniffer_like_SDR_c"/>
    <property type="match status" value="1"/>
</dbReference>
<dbReference type="InterPro" id="IPR051468">
    <property type="entry name" value="Fungal_SecMetab_SDRs"/>
</dbReference>
<dbReference type="InterPro" id="IPR002347">
    <property type="entry name" value="SDR_fam"/>
</dbReference>
<keyword evidence="4" id="KW-1185">Reference proteome</keyword>
<sequence length="298" mass="32859">RQRWPLISLRGVVKYHQAIPFISSPDSDICLSAREKENSLLFKMEIESVLITGSNRGIGLEFVKQLIKLPRPPKYIFATYRDRNTIEALEQLRDACKETIILLIKMDARNANEVESARRIIEDMVGEKGLNLLINNAGVLKRQGIPEITEENMLLHFETNTVGPVMIFKEMLPVLQKAATNGSAGMNVSKAAVLNISSAGGSIASQTGDFHKQRGDTISYKTSKAALNMAMKVISLTIKDQGVLVVNMCPGWVKTDLGSAAAELEVSESVSAMMNTLSRLNESHHGTFIDRNGKTIPY</sequence>
<dbReference type="InterPro" id="IPR036291">
    <property type="entry name" value="NAD(P)-bd_dom_sf"/>
</dbReference>
<dbReference type="GO" id="GO:0016491">
    <property type="term" value="F:oxidoreductase activity"/>
    <property type="evidence" value="ECO:0007669"/>
    <property type="project" value="UniProtKB-KW"/>
</dbReference>
<dbReference type="PRINTS" id="PR00081">
    <property type="entry name" value="GDHRDH"/>
</dbReference>
<organism evidence="3 4">
    <name type="scientific">Larinioides sclopetarius</name>
    <dbReference type="NCBI Taxonomy" id="280406"/>
    <lineage>
        <taxon>Eukaryota</taxon>
        <taxon>Metazoa</taxon>
        <taxon>Ecdysozoa</taxon>
        <taxon>Arthropoda</taxon>
        <taxon>Chelicerata</taxon>
        <taxon>Arachnida</taxon>
        <taxon>Araneae</taxon>
        <taxon>Araneomorphae</taxon>
        <taxon>Entelegynae</taxon>
        <taxon>Araneoidea</taxon>
        <taxon>Araneidae</taxon>
        <taxon>Larinioides</taxon>
    </lineage>
</organism>
<comment type="caution">
    <text evidence="3">The sequence shown here is derived from an EMBL/GenBank/DDBJ whole genome shotgun (WGS) entry which is preliminary data.</text>
</comment>
<keyword evidence="2" id="KW-0560">Oxidoreductase</keyword>
<feature type="non-terminal residue" evidence="3">
    <location>
        <position position="1"/>
    </location>
</feature>
<evidence type="ECO:0000256" key="1">
    <source>
        <dbReference type="ARBA" id="ARBA00022857"/>
    </source>
</evidence>
<dbReference type="Gene3D" id="3.40.50.720">
    <property type="entry name" value="NAD(P)-binding Rossmann-like Domain"/>
    <property type="match status" value="1"/>
</dbReference>
<dbReference type="SUPFAM" id="SSF51735">
    <property type="entry name" value="NAD(P)-binding Rossmann-fold domains"/>
    <property type="match status" value="1"/>
</dbReference>
<evidence type="ECO:0000256" key="2">
    <source>
        <dbReference type="ARBA" id="ARBA00023002"/>
    </source>
</evidence>
<accession>A0AAV2BKA4</accession>
<name>A0AAV2BKA4_9ARAC</name>
<dbReference type="EMBL" id="CAXIEN010000394">
    <property type="protein sequence ID" value="CAL1296315.1"/>
    <property type="molecule type" value="Genomic_DNA"/>
</dbReference>
<protein>
    <recommendedName>
        <fullName evidence="5">C-factor</fullName>
    </recommendedName>
</protein>
<evidence type="ECO:0000313" key="3">
    <source>
        <dbReference type="EMBL" id="CAL1296315.1"/>
    </source>
</evidence>
<dbReference type="Proteomes" id="UP001497382">
    <property type="component" value="Unassembled WGS sequence"/>
</dbReference>
<gene>
    <name evidence="3" type="ORF">LARSCL_LOCUS19734</name>
</gene>
<evidence type="ECO:0008006" key="5">
    <source>
        <dbReference type="Google" id="ProtNLM"/>
    </source>
</evidence>
<dbReference type="PANTHER" id="PTHR43544">
    <property type="entry name" value="SHORT-CHAIN DEHYDROGENASE/REDUCTASE"/>
    <property type="match status" value="1"/>
</dbReference>
<dbReference type="GO" id="GO:0005737">
    <property type="term" value="C:cytoplasm"/>
    <property type="evidence" value="ECO:0007669"/>
    <property type="project" value="TreeGrafter"/>
</dbReference>